<accession>A0A9N9INZ9</accession>
<reference evidence="1" key="1">
    <citation type="submission" date="2021-06" db="EMBL/GenBank/DDBJ databases">
        <authorList>
            <person name="Kallberg Y."/>
            <person name="Tangrot J."/>
            <person name="Rosling A."/>
        </authorList>
    </citation>
    <scope>NUCLEOTIDE SEQUENCE</scope>
    <source>
        <strain evidence="1">87-6 pot B 2015</strain>
    </source>
</reference>
<evidence type="ECO:0000313" key="2">
    <source>
        <dbReference type="Proteomes" id="UP000789375"/>
    </source>
</evidence>
<comment type="caution">
    <text evidence="1">The sequence shown here is derived from an EMBL/GenBank/DDBJ whole genome shotgun (WGS) entry which is preliminary data.</text>
</comment>
<feature type="non-terminal residue" evidence="1">
    <location>
        <position position="49"/>
    </location>
</feature>
<evidence type="ECO:0000313" key="1">
    <source>
        <dbReference type="EMBL" id="CAG8743977.1"/>
    </source>
</evidence>
<organism evidence="1 2">
    <name type="scientific">Funneliformis mosseae</name>
    <name type="common">Endomycorrhizal fungus</name>
    <name type="synonym">Glomus mosseae</name>
    <dbReference type="NCBI Taxonomy" id="27381"/>
    <lineage>
        <taxon>Eukaryota</taxon>
        <taxon>Fungi</taxon>
        <taxon>Fungi incertae sedis</taxon>
        <taxon>Mucoromycota</taxon>
        <taxon>Glomeromycotina</taxon>
        <taxon>Glomeromycetes</taxon>
        <taxon>Glomerales</taxon>
        <taxon>Glomeraceae</taxon>
        <taxon>Funneliformis</taxon>
    </lineage>
</organism>
<proteinExistence type="predicted"/>
<protein>
    <submittedName>
        <fullName evidence="1">6406_t:CDS:1</fullName>
    </submittedName>
</protein>
<name>A0A9N9INZ9_FUNMO</name>
<dbReference type="Proteomes" id="UP000789375">
    <property type="component" value="Unassembled WGS sequence"/>
</dbReference>
<sequence length="49" mass="5565">LFQRKKNGSSLVQSFTSASFISNSITRTKSQIFTSKVIEVKNVLEEEQE</sequence>
<keyword evidence="2" id="KW-1185">Reference proteome</keyword>
<dbReference type="EMBL" id="CAJVPP010021951">
    <property type="protein sequence ID" value="CAG8743977.1"/>
    <property type="molecule type" value="Genomic_DNA"/>
</dbReference>
<dbReference type="AlphaFoldDB" id="A0A9N9INZ9"/>
<feature type="non-terminal residue" evidence="1">
    <location>
        <position position="1"/>
    </location>
</feature>
<gene>
    <name evidence="1" type="ORF">FMOSSE_LOCUS16305</name>
</gene>